<dbReference type="PANTHER" id="PTHR47331:SF1">
    <property type="entry name" value="GAG-LIKE PROTEIN"/>
    <property type="match status" value="1"/>
</dbReference>
<accession>A0A151IZU4</accession>
<keyword evidence="3" id="KW-1185">Reference proteome</keyword>
<gene>
    <name evidence="2" type="ORF">ALC57_13143</name>
</gene>
<dbReference type="PANTHER" id="PTHR47331">
    <property type="entry name" value="PHD-TYPE DOMAIN-CONTAINING PROTEIN"/>
    <property type="match status" value="1"/>
</dbReference>
<evidence type="ECO:0000313" key="2">
    <source>
        <dbReference type="EMBL" id="KYN14636.1"/>
    </source>
</evidence>
<dbReference type="InterPro" id="IPR041588">
    <property type="entry name" value="Integrase_H2C2"/>
</dbReference>
<dbReference type="GO" id="GO:0015074">
    <property type="term" value="P:DNA integration"/>
    <property type="evidence" value="ECO:0007669"/>
    <property type="project" value="InterPro"/>
</dbReference>
<dbReference type="Gene3D" id="1.10.340.70">
    <property type="match status" value="1"/>
</dbReference>
<dbReference type="EMBL" id="KQ980665">
    <property type="protein sequence ID" value="KYN14636.1"/>
    <property type="molecule type" value="Genomic_DNA"/>
</dbReference>
<dbReference type="Pfam" id="PF18701">
    <property type="entry name" value="DUF5641"/>
    <property type="match status" value="1"/>
</dbReference>
<organism evidence="2 3">
    <name type="scientific">Trachymyrmex cornetzi</name>
    <dbReference type="NCBI Taxonomy" id="471704"/>
    <lineage>
        <taxon>Eukaryota</taxon>
        <taxon>Metazoa</taxon>
        <taxon>Ecdysozoa</taxon>
        <taxon>Arthropoda</taxon>
        <taxon>Hexapoda</taxon>
        <taxon>Insecta</taxon>
        <taxon>Pterygota</taxon>
        <taxon>Neoptera</taxon>
        <taxon>Endopterygota</taxon>
        <taxon>Hymenoptera</taxon>
        <taxon>Apocrita</taxon>
        <taxon>Aculeata</taxon>
        <taxon>Formicoidea</taxon>
        <taxon>Formicidae</taxon>
        <taxon>Myrmicinae</taxon>
        <taxon>Trachymyrmex</taxon>
    </lineage>
</organism>
<dbReference type="GO" id="GO:0003676">
    <property type="term" value="F:nucleic acid binding"/>
    <property type="evidence" value="ECO:0007669"/>
    <property type="project" value="InterPro"/>
</dbReference>
<feature type="non-terminal residue" evidence="2">
    <location>
        <position position="1"/>
    </location>
</feature>
<dbReference type="InterPro" id="IPR012337">
    <property type="entry name" value="RNaseH-like_sf"/>
</dbReference>
<dbReference type="STRING" id="471704.A0A151IZU4"/>
<reference evidence="2 3" key="1">
    <citation type="submission" date="2015-09" db="EMBL/GenBank/DDBJ databases">
        <title>Trachymyrmex cornetzi WGS genome.</title>
        <authorList>
            <person name="Nygaard S."/>
            <person name="Hu H."/>
            <person name="Boomsma J."/>
            <person name="Zhang G."/>
        </authorList>
    </citation>
    <scope>NUCLEOTIDE SEQUENCE [LARGE SCALE GENOMIC DNA]</scope>
    <source>
        <strain evidence="2">Tcor2-1</strain>
        <tissue evidence="2">Whole body</tissue>
    </source>
</reference>
<protein>
    <recommendedName>
        <fullName evidence="1">Integrase catalytic domain-containing protein</fullName>
    </recommendedName>
</protein>
<dbReference type="InterPro" id="IPR040676">
    <property type="entry name" value="DUF5641"/>
</dbReference>
<dbReference type="Gene3D" id="3.30.420.10">
    <property type="entry name" value="Ribonuclease H-like superfamily/Ribonuclease H"/>
    <property type="match status" value="1"/>
</dbReference>
<dbReference type="PROSITE" id="PS50994">
    <property type="entry name" value="INTEGRASE"/>
    <property type="match status" value="1"/>
</dbReference>
<dbReference type="Pfam" id="PF17921">
    <property type="entry name" value="Integrase_H2C2"/>
    <property type="match status" value="1"/>
</dbReference>
<dbReference type="InterPro" id="IPR036397">
    <property type="entry name" value="RNaseH_sf"/>
</dbReference>
<dbReference type="Proteomes" id="UP000078492">
    <property type="component" value="Unassembled WGS sequence"/>
</dbReference>
<feature type="domain" description="Integrase catalytic" evidence="1">
    <location>
        <begin position="321"/>
        <end position="516"/>
    </location>
</feature>
<dbReference type="AlphaFoldDB" id="A0A151IZU4"/>
<name>A0A151IZU4_9HYME</name>
<dbReference type="SUPFAM" id="SSF53098">
    <property type="entry name" value="Ribonuclease H-like"/>
    <property type="match status" value="1"/>
</dbReference>
<evidence type="ECO:0000313" key="3">
    <source>
        <dbReference type="Proteomes" id="UP000078492"/>
    </source>
</evidence>
<dbReference type="InterPro" id="IPR001584">
    <property type="entry name" value="Integrase_cat-core"/>
</dbReference>
<sequence>TVTYGQACASYLAVRCLRQLGEEDRESYPLASQALLNNTYVDDVISGTSTVEDARSLQEQLTMLLVRGLENPADLISSAQLKDNSLWWNGPDWLADQCPVTSRGDSNVRFTDDAVYRAEVEAKRFTTVYNLSVPQLLASNETINTLITDGSAFTKIERTLAYCIRFVHNCRKRREDRILFNLTVLELEFARREVLKYSQSVYFAEERKCLQNKRELNKSSSLLQLHPFLDEHGLIRVGGELHAAPWSFDRKHPILLPARCRTTRLLIEREHRALLHAGSQLLLASIRQRYWPLNARDLVRQVCRSCVWCAKHNPRGLTQAMGSLPRERIHPSRAFTITGVDFAGPIITLVNKGRGRKTCKSYIALFVCFATKAIHLEVTSELSTTAFMATLRRFIGRRGLPRRICSDNATNFVDAKRELQELYTFIHTSINGEVGDALQERGKEWRFIPPYSPHLGGLWEAGVKSCKYHLRRVMGNTLFTFVQIEACLNSRPLSPLSSDPSDLEPLTPGHFLVGGPLVCLPDRDLATLKINRLDRWELVQRSVQDLWKRWAAEYVAKLQSRVKWKTQRENLQVNDLVLLKEDNLAPLKWKIGRVTEVHPGMDNLVRVATRTQGH</sequence>
<evidence type="ECO:0000259" key="1">
    <source>
        <dbReference type="PROSITE" id="PS50994"/>
    </source>
</evidence>
<proteinExistence type="predicted"/>